<dbReference type="AlphaFoldDB" id="A0A0E9V6W7"/>
<name>A0A0E9V6W7_ANGAN</name>
<proteinExistence type="predicted"/>
<reference evidence="1" key="2">
    <citation type="journal article" date="2015" name="Fish Shellfish Immunol.">
        <title>Early steps in the European eel (Anguilla anguilla)-Vibrio vulnificus interaction in the gills: Role of the RtxA13 toxin.</title>
        <authorList>
            <person name="Callol A."/>
            <person name="Pajuelo D."/>
            <person name="Ebbesson L."/>
            <person name="Teles M."/>
            <person name="MacKenzie S."/>
            <person name="Amaro C."/>
        </authorList>
    </citation>
    <scope>NUCLEOTIDE SEQUENCE</scope>
</reference>
<reference evidence="1" key="1">
    <citation type="submission" date="2014-11" db="EMBL/GenBank/DDBJ databases">
        <authorList>
            <person name="Amaro Gonzalez C."/>
        </authorList>
    </citation>
    <scope>NUCLEOTIDE SEQUENCE</scope>
</reference>
<evidence type="ECO:0000313" key="1">
    <source>
        <dbReference type="EMBL" id="JAH73854.1"/>
    </source>
</evidence>
<organism evidence="1">
    <name type="scientific">Anguilla anguilla</name>
    <name type="common">European freshwater eel</name>
    <name type="synonym">Muraena anguilla</name>
    <dbReference type="NCBI Taxonomy" id="7936"/>
    <lineage>
        <taxon>Eukaryota</taxon>
        <taxon>Metazoa</taxon>
        <taxon>Chordata</taxon>
        <taxon>Craniata</taxon>
        <taxon>Vertebrata</taxon>
        <taxon>Euteleostomi</taxon>
        <taxon>Actinopterygii</taxon>
        <taxon>Neopterygii</taxon>
        <taxon>Teleostei</taxon>
        <taxon>Anguilliformes</taxon>
        <taxon>Anguillidae</taxon>
        <taxon>Anguilla</taxon>
    </lineage>
</organism>
<protein>
    <submittedName>
        <fullName evidence="1">Uncharacterized protein</fullName>
    </submittedName>
</protein>
<accession>A0A0E9V6W7</accession>
<dbReference type="EMBL" id="GBXM01034723">
    <property type="protein sequence ID" value="JAH73854.1"/>
    <property type="molecule type" value="Transcribed_RNA"/>
</dbReference>
<sequence>MVSVLALHNVAILQTLTKHQDWAVGCITC</sequence>